<dbReference type="Proteomes" id="UP000199031">
    <property type="component" value="Unassembled WGS sequence"/>
</dbReference>
<feature type="transmembrane region" description="Helical" evidence="1">
    <location>
        <begin position="5"/>
        <end position="21"/>
    </location>
</feature>
<reference evidence="2 3" key="1">
    <citation type="submission" date="2016-10" db="EMBL/GenBank/DDBJ databases">
        <authorList>
            <person name="de Groot N.N."/>
        </authorList>
    </citation>
    <scope>NUCLEOTIDE SEQUENCE [LARGE SCALE GENOMIC DNA]</scope>
    <source>
        <strain evidence="2 3">DSM 28286</strain>
    </source>
</reference>
<dbReference type="EMBL" id="FOXQ01000006">
    <property type="protein sequence ID" value="SFQ16293.1"/>
    <property type="molecule type" value="Genomic_DNA"/>
</dbReference>
<proteinExistence type="predicted"/>
<protein>
    <submittedName>
        <fullName evidence="2">Uncharacterized protein</fullName>
    </submittedName>
</protein>
<organism evidence="2 3">
    <name type="scientific">Parafilimonas terrae</name>
    <dbReference type="NCBI Taxonomy" id="1465490"/>
    <lineage>
        <taxon>Bacteria</taxon>
        <taxon>Pseudomonadati</taxon>
        <taxon>Bacteroidota</taxon>
        <taxon>Chitinophagia</taxon>
        <taxon>Chitinophagales</taxon>
        <taxon>Chitinophagaceae</taxon>
        <taxon>Parafilimonas</taxon>
    </lineage>
</organism>
<gene>
    <name evidence="2" type="ORF">SAMN05444277_10641</name>
</gene>
<keyword evidence="1" id="KW-0472">Membrane</keyword>
<evidence type="ECO:0000256" key="1">
    <source>
        <dbReference type="SAM" id="Phobius"/>
    </source>
</evidence>
<dbReference type="AlphaFoldDB" id="A0A1I5W9A1"/>
<keyword evidence="1" id="KW-0812">Transmembrane</keyword>
<feature type="transmembrane region" description="Helical" evidence="1">
    <location>
        <begin position="62"/>
        <end position="83"/>
    </location>
</feature>
<evidence type="ECO:0000313" key="3">
    <source>
        <dbReference type="Proteomes" id="UP000199031"/>
    </source>
</evidence>
<evidence type="ECO:0000313" key="2">
    <source>
        <dbReference type="EMBL" id="SFQ16293.1"/>
    </source>
</evidence>
<keyword evidence="3" id="KW-1185">Reference proteome</keyword>
<keyword evidence="1" id="KW-1133">Transmembrane helix</keyword>
<name>A0A1I5W9A1_9BACT</name>
<feature type="transmembrane region" description="Helical" evidence="1">
    <location>
        <begin position="33"/>
        <end position="50"/>
    </location>
</feature>
<dbReference type="STRING" id="1465490.SAMN05444277_10641"/>
<sequence length="163" mass="19012">MKRLLFLSSYIFTMLVCIFMLTKLSLNGYITDFYFFVASLLLNLLAFWVFSRISGAKGIGILNLAFASWQIIALCIFLCASTLQVDKVYTPANNKHNLYSTIIGWYNRAYFRPYKDDELCDGVFWQTKVPCLFPLIEIETSRDECHNIDDVPDYDWLFKHVPE</sequence>
<dbReference type="RefSeq" id="WP_143075825.1">
    <property type="nucleotide sequence ID" value="NZ_FOXQ01000006.1"/>
</dbReference>
<accession>A0A1I5W9A1</accession>